<protein>
    <submittedName>
        <fullName evidence="1">DUF2336 domain-containing protein</fullName>
    </submittedName>
</protein>
<proteinExistence type="predicted"/>
<evidence type="ECO:0000313" key="1">
    <source>
        <dbReference type="EMBL" id="URW76358.1"/>
    </source>
</evidence>
<organism evidence="1 2">
    <name type="scientific">Sphingomonas donggukensis</name>
    <dbReference type="NCBI Taxonomy" id="2949093"/>
    <lineage>
        <taxon>Bacteria</taxon>
        <taxon>Pseudomonadati</taxon>
        <taxon>Pseudomonadota</taxon>
        <taxon>Alphaproteobacteria</taxon>
        <taxon>Sphingomonadales</taxon>
        <taxon>Sphingomonadaceae</taxon>
        <taxon>Sphingomonas</taxon>
    </lineage>
</organism>
<name>A0ABY4TVD9_9SPHN</name>
<dbReference type="Pfam" id="PF10098">
    <property type="entry name" value="DUF2336"/>
    <property type="match status" value="1"/>
</dbReference>
<dbReference type="Proteomes" id="UP001055580">
    <property type="component" value="Chromosome"/>
</dbReference>
<reference evidence="1" key="1">
    <citation type="submission" date="2022-05" db="EMBL/GenBank/DDBJ databases">
        <title>Sphingomonas sp. strain RMG20 Genome sequencing and assembly.</title>
        <authorList>
            <person name="Kim I."/>
        </authorList>
    </citation>
    <scope>NUCLEOTIDE SEQUENCE</scope>
    <source>
        <strain evidence="1">RMG20</strain>
    </source>
</reference>
<gene>
    <name evidence="1" type="ORF">M9980_03815</name>
</gene>
<dbReference type="EMBL" id="CP098401">
    <property type="protein sequence ID" value="URW76358.1"/>
    <property type="molecule type" value="Genomic_DNA"/>
</dbReference>
<sequence>MAAAIDDAFVAPDARLDDRTRAAFGTLIVQLASSIEGELRDHAARLLTARGAAAIADALRRDDAPVADRLIAAGLLRDVDFAGECLARVRLELLAAALPFDTAVEGAAPSLLARLARSSDRVAAAAAAAVLTGESARRSAADGGATTGTGLPHPLHARLVWWVAATIRERIAGDGRSDIANADRAIAEAALRNIAAEGDAERLEAAAMRLAQAIDAQPAELPALVEEALRDRRPLLFTALLARALGLDYDLAREMVIDPAGERLWLALRALDLPRDLIARIGFLLSEADPRRDVEAFADMLDGVMAVASDEARAAIAPMTLHPEFRAAMMALDIGGRRA</sequence>
<accession>A0ABY4TVD9</accession>
<evidence type="ECO:0000313" key="2">
    <source>
        <dbReference type="Proteomes" id="UP001055580"/>
    </source>
</evidence>
<dbReference type="RefSeq" id="WP_250753495.1">
    <property type="nucleotide sequence ID" value="NZ_CP098401.1"/>
</dbReference>
<dbReference type="InterPro" id="IPR019285">
    <property type="entry name" value="DUF2336"/>
</dbReference>
<keyword evidence="2" id="KW-1185">Reference proteome</keyword>